<accession>A0A1F6LNZ9</accession>
<dbReference type="EMBL" id="MFPV01000046">
    <property type="protein sequence ID" value="OGH61111.1"/>
    <property type="molecule type" value="Genomic_DNA"/>
</dbReference>
<evidence type="ECO:0000313" key="2">
    <source>
        <dbReference type="Proteomes" id="UP000176329"/>
    </source>
</evidence>
<protein>
    <submittedName>
        <fullName evidence="1">Uncharacterized protein</fullName>
    </submittedName>
</protein>
<name>A0A1F6LNZ9_9BACT</name>
<reference evidence="1 2" key="1">
    <citation type="journal article" date="2016" name="Nat. Commun.">
        <title>Thousands of microbial genomes shed light on interconnected biogeochemical processes in an aquifer system.</title>
        <authorList>
            <person name="Anantharaman K."/>
            <person name="Brown C.T."/>
            <person name="Hug L.A."/>
            <person name="Sharon I."/>
            <person name="Castelle C.J."/>
            <person name="Probst A.J."/>
            <person name="Thomas B.C."/>
            <person name="Singh A."/>
            <person name="Wilkins M.J."/>
            <person name="Karaoz U."/>
            <person name="Brodie E.L."/>
            <person name="Williams K.H."/>
            <person name="Hubbard S.S."/>
            <person name="Banfield J.F."/>
        </authorList>
    </citation>
    <scope>NUCLEOTIDE SEQUENCE [LARGE SCALE GENOMIC DNA]</scope>
</reference>
<organism evidence="1 2">
    <name type="scientific">Candidatus Magasanikbacteria bacterium RIFCSPHIGHO2_01_FULL_50_8</name>
    <dbReference type="NCBI Taxonomy" id="1798674"/>
    <lineage>
        <taxon>Bacteria</taxon>
        <taxon>Candidatus Magasanikiibacteriota</taxon>
    </lineage>
</organism>
<dbReference type="AlphaFoldDB" id="A0A1F6LNZ9"/>
<evidence type="ECO:0000313" key="1">
    <source>
        <dbReference type="EMBL" id="OGH61111.1"/>
    </source>
</evidence>
<sequence length="264" mass="29263">MSYQNLLLARAWRQHVTTQVHPVTVRYLPPSRSIPVGRLRFFFMGASFSPPLFSVKQALAFLHDFPLATQLRPGVGINSSAKRRLEGDVVALAMQYELPTDQTEDDKKALSILIENSETITLAGLPHVISLPIEHADEMRVSGTIPVLEAWCGDTHCCVKSPTPGLACVVFAAMEVGGGKDAGRRQRHGPPVHSERLLLLLAELAFESDAFERFRLPVLAARSLETAAYCMNDLPWADEIRDAAVLQLLQRETNIDLAARYHTK</sequence>
<gene>
    <name evidence="1" type="ORF">A2848_02210</name>
</gene>
<proteinExistence type="predicted"/>
<comment type="caution">
    <text evidence="1">The sequence shown here is derived from an EMBL/GenBank/DDBJ whole genome shotgun (WGS) entry which is preliminary data.</text>
</comment>
<dbReference type="Proteomes" id="UP000176329">
    <property type="component" value="Unassembled WGS sequence"/>
</dbReference>